<dbReference type="Gene3D" id="3.20.20.80">
    <property type="entry name" value="Glycosidases"/>
    <property type="match status" value="1"/>
</dbReference>
<dbReference type="PANTHER" id="PTHR10353">
    <property type="entry name" value="GLYCOSYL HYDROLASE"/>
    <property type="match status" value="1"/>
</dbReference>
<dbReference type="InterPro" id="IPR017853">
    <property type="entry name" value="GH"/>
</dbReference>
<dbReference type="PANTHER" id="PTHR10353:SF36">
    <property type="entry name" value="LP05116P"/>
    <property type="match status" value="1"/>
</dbReference>
<dbReference type="GO" id="GO:0008422">
    <property type="term" value="F:beta-glucosidase activity"/>
    <property type="evidence" value="ECO:0007669"/>
    <property type="project" value="TreeGrafter"/>
</dbReference>
<evidence type="ECO:0000313" key="7">
    <source>
        <dbReference type="Proteomes" id="UP000249218"/>
    </source>
</evidence>
<evidence type="ECO:0000313" key="6">
    <source>
        <dbReference type="EMBL" id="PZC72820.1"/>
    </source>
</evidence>
<dbReference type="InterPro" id="IPR001360">
    <property type="entry name" value="Glyco_hydro_1"/>
</dbReference>
<keyword evidence="3" id="KW-0326">Glycosidase</keyword>
<evidence type="ECO:0008006" key="8">
    <source>
        <dbReference type="Google" id="ProtNLM"/>
    </source>
</evidence>
<evidence type="ECO:0000256" key="3">
    <source>
        <dbReference type="ARBA" id="ARBA00023295"/>
    </source>
</evidence>
<dbReference type="OrthoDB" id="65569at2759"/>
<dbReference type="PROSITE" id="PS00653">
    <property type="entry name" value="GLYCOSYL_HYDROL_F1_2"/>
    <property type="match status" value="1"/>
</dbReference>
<keyword evidence="5" id="KW-1133">Transmembrane helix</keyword>
<evidence type="ECO:0000256" key="5">
    <source>
        <dbReference type="SAM" id="Phobius"/>
    </source>
</evidence>
<evidence type="ECO:0000256" key="1">
    <source>
        <dbReference type="ARBA" id="ARBA00010838"/>
    </source>
</evidence>
<dbReference type="AlphaFoldDB" id="A0A2W1BJB1"/>
<name>A0A2W1BJB1_HELAM</name>
<sequence length="505" mass="57827">MLQKIHCTELYLAVGIMFYSGVVLFSAVLVGSSGSELKLPSWFQFGAGTSAFQIEGGWNASDKSESVWDRQLHLFPATLDGNADVACDSYHLWRRDIEMAEELGLDMYRFSISWSRLLPTGFSNYISEDGKRYYSDLIDGLLEKGIEPVVTIHHFDLPQRIQDLGGWANPLIADWFSSYANVVFSLFGNRVKYWLTINEPLILCDSGYTNQTVPYLDDKDIGRFLCNKNVLIAHAKAYRIYEKEYKPIYNGKVSIVNLFVWLQPATPEDKDITDLTIQYWEGRYGHAIYSKQGGWPKELENFLLEKGRSEGYPSPRLPPFTDEEVALVKGSADFYAFNHYSTRLVRKAKPGETIGSWPILGSQELGIVLERDPSWEVGDTVWFSVYPEGLRNQLNYLKETYGDLEFLITENGFFSTDPSLDDTRTVDYTWKYLEQVALAIQDGVNVTGYIHWSLMDNFDKGYSAKFGLYSVDFNDPNRTRTPRASARYYSKVTRTHCPYPEDLEQ</sequence>
<dbReference type="GO" id="GO:0005975">
    <property type="term" value="P:carbohydrate metabolic process"/>
    <property type="evidence" value="ECO:0007669"/>
    <property type="project" value="InterPro"/>
</dbReference>
<dbReference type="PRINTS" id="PR00131">
    <property type="entry name" value="GLHYDRLASE1"/>
</dbReference>
<accession>A0A2W1BJB1</accession>
<proteinExistence type="inferred from homology"/>
<dbReference type="Proteomes" id="UP000249218">
    <property type="component" value="Unassembled WGS sequence"/>
</dbReference>
<dbReference type="SUPFAM" id="SSF51445">
    <property type="entry name" value="(Trans)glycosidases"/>
    <property type="match status" value="1"/>
</dbReference>
<protein>
    <recommendedName>
        <fullName evidence="8">Myrosinase 1-like</fullName>
    </recommendedName>
</protein>
<dbReference type="InterPro" id="IPR033132">
    <property type="entry name" value="GH_1_N_CS"/>
</dbReference>
<feature type="transmembrane region" description="Helical" evidence="5">
    <location>
        <begin position="12"/>
        <end position="31"/>
    </location>
</feature>
<organism evidence="6 7">
    <name type="scientific">Helicoverpa armigera</name>
    <name type="common">Cotton bollworm</name>
    <name type="synonym">Heliothis armigera</name>
    <dbReference type="NCBI Taxonomy" id="29058"/>
    <lineage>
        <taxon>Eukaryota</taxon>
        <taxon>Metazoa</taxon>
        <taxon>Ecdysozoa</taxon>
        <taxon>Arthropoda</taxon>
        <taxon>Hexapoda</taxon>
        <taxon>Insecta</taxon>
        <taxon>Pterygota</taxon>
        <taxon>Neoptera</taxon>
        <taxon>Endopterygota</taxon>
        <taxon>Lepidoptera</taxon>
        <taxon>Glossata</taxon>
        <taxon>Ditrysia</taxon>
        <taxon>Noctuoidea</taxon>
        <taxon>Noctuidae</taxon>
        <taxon>Heliothinae</taxon>
        <taxon>Helicoverpa</taxon>
    </lineage>
</organism>
<gene>
    <name evidence="6" type="primary">HaOG210537</name>
    <name evidence="6" type="ORF">B5X24_HaOG210537</name>
</gene>
<keyword evidence="5" id="KW-0472">Membrane</keyword>
<dbReference type="EMBL" id="KZ150152">
    <property type="protein sequence ID" value="PZC72820.1"/>
    <property type="molecule type" value="Genomic_DNA"/>
</dbReference>
<comment type="similarity">
    <text evidence="1 4">Belongs to the glycosyl hydrolase 1 family.</text>
</comment>
<evidence type="ECO:0000256" key="4">
    <source>
        <dbReference type="RuleBase" id="RU003690"/>
    </source>
</evidence>
<keyword evidence="5" id="KW-0812">Transmembrane</keyword>
<reference evidence="6 7" key="1">
    <citation type="journal article" date="2017" name="BMC Biol.">
        <title>Genomic innovations, transcriptional plasticity and gene loss underlying the evolution and divergence of two highly polyphagous and invasive Helicoverpa pest species.</title>
        <authorList>
            <person name="Pearce S.L."/>
            <person name="Clarke D.F."/>
            <person name="East P.D."/>
            <person name="Elfekih S."/>
            <person name="Gordon K.H."/>
            <person name="Jermiin L.S."/>
            <person name="McGaughran A."/>
            <person name="Oakeshott J.G."/>
            <person name="Papanikolaou A."/>
            <person name="Perera O.P."/>
            <person name="Rane R.V."/>
            <person name="Richards S."/>
            <person name="Tay W.T."/>
            <person name="Walsh T.K."/>
            <person name="Anderson A."/>
            <person name="Anderson C.J."/>
            <person name="Asgari S."/>
            <person name="Board P.G."/>
            <person name="Bretschneider A."/>
            <person name="Campbell P.M."/>
            <person name="Chertemps T."/>
            <person name="Christeller J.T."/>
            <person name="Coppin C.W."/>
            <person name="Downes S.J."/>
            <person name="Duan G."/>
            <person name="Farnsworth C.A."/>
            <person name="Good R.T."/>
            <person name="Han L.B."/>
            <person name="Han Y.C."/>
            <person name="Hatje K."/>
            <person name="Horne I."/>
            <person name="Huang Y.P."/>
            <person name="Hughes D.S."/>
            <person name="Jacquin-Joly E."/>
            <person name="James W."/>
            <person name="Jhangiani S."/>
            <person name="Kollmar M."/>
            <person name="Kuwar S.S."/>
            <person name="Li S."/>
            <person name="Liu N.Y."/>
            <person name="Maibeche M.T."/>
            <person name="Miller J.R."/>
            <person name="Montagne N."/>
            <person name="Perry T."/>
            <person name="Qu J."/>
            <person name="Song S.V."/>
            <person name="Sutton G.G."/>
            <person name="Vogel H."/>
            <person name="Walenz B.P."/>
            <person name="Xu W."/>
            <person name="Zhang H.J."/>
            <person name="Zou Z."/>
            <person name="Batterham P."/>
            <person name="Edwards O.R."/>
            <person name="Feyereisen R."/>
            <person name="Gibbs R.A."/>
            <person name="Heckel D.G."/>
            <person name="McGrath A."/>
            <person name="Robin C."/>
            <person name="Scherer S.E."/>
            <person name="Worley K.C."/>
            <person name="Wu Y.D."/>
        </authorList>
    </citation>
    <scope>NUCLEOTIDE SEQUENCE [LARGE SCALE GENOMIC DNA]</scope>
    <source>
        <strain evidence="6">Harm_GR_Male_#8</strain>
        <tissue evidence="6">Whole organism</tissue>
    </source>
</reference>
<keyword evidence="7" id="KW-1185">Reference proteome</keyword>
<dbReference type="Pfam" id="PF00232">
    <property type="entry name" value="Glyco_hydro_1"/>
    <property type="match status" value="1"/>
</dbReference>
<keyword evidence="2" id="KW-0378">Hydrolase</keyword>
<evidence type="ECO:0000256" key="2">
    <source>
        <dbReference type="ARBA" id="ARBA00022801"/>
    </source>
</evidence>